<evidence type="ECO:0000313" key="3">
    <source>
        <dbReference type="Proteomes" id="UP001271890"/>
    </source>
</evidence>
<dbReference type="EMBL" id="VCDN01000012">
    <property type="protein sequence ID" value="MDX7986326.1"/>
    <property type="molecule type" value="Genomic_DNA"/>
</dbReference>
<name>A0ABU4S5N3_9GAMM</name>
<protein>
    <recommendedName>
        <fullName evidence="4">N-acetyltransferase domain-containing protein</fullName>
    </recommendedName>
</protein>
<dbReference type="Proteomes" id="UP001271890">
    <property type="component" value="Unassembled WGS sequence"/>
</dbReference>
<dbReference type="InterPro" id="IPR016181">
    <property type="entry name" value="Acyl_CoA_acyltransferase"/>
</dbReference>
<dbReference type="SUPFAM" id="SSF55729">
    <property type="entry name" value="Acyl-CoA N-acyltransferases (Nat)"/>
    <property type="match status" value="1"/>
</dbReference>
<gene>
    <name evidence="2" type="ORF">FE392_03105</name>
</gene>
<dbReference type="RefSeq" id="WP_319928770.1">
    <property type="nucleotide sequence ID" value="NZ_VCDN01000012.1"/>
</dbReference>
<accession>A0ABU4S5N3</accession>
<organism evidence="2 3">
    <name type="scientific">Xenorhabdus santafensis</name>
    <dbReference type="NCBI Taxonomy" id="2582833"/>
    <lineage>
        <taxon>Bacteria</taxon>
        <taxon>Pseudomonadati</taxon>
        <taxon>Pseudomonadota</taxon>
        <taxon>Gammaproteobacteria</taxon>
        <taxon>Enterobacterales</taxon>
        <taxon>Morganellaceae</taxon>
        <taxon>Xenorhabdus</taxon>
    </lineage>
</organism>
<comment type="caution">
    <text evidence="2">The sequence shown here is derived from an EMBL/GenBank/DDBJ whole genome shotgun (WGS) entry which is preliminary data.</text>
</comment>
<keyword evidence="3" id="KW-1185">Reference proteome</keyword>
<proteinExistence type="predicted"/>
<evidence type="ECO:0000313" key="2">
    <source>
        <dbReference type="EMBL" id="MDX7986326.1"/>
    </source>
</evidence>
<evidence type="ECO:0008006" key="4">
    <source>
        <dbReference type="Google" id="ProtNLM"/>
    </source>
</evidence>
<reference evidence="3" key="1">
    <citation type="journal article" date="2024" name="Toxins">
        <title>Genome Sequence Analysis of Native Xenorhabdus Strains Isolated from Entomopathogenic Nematodes in Argentina.</title>
        <authorList>
            <person name="Palma L."/>
            <person name="Frizzo L."/>
            <person name="Kaiser S."/>
            <person name="Berry C."/>
            <person name="Caballero P."/>
            <person name="Bode H.B."/>
            <person name="Del Valle E.E."/>
        </authorList>
    </citation>
    <scope>NUCLEOTIDE SEQUENCE [LARGE SCALE GENOMIC DNA]</scope>
    <source>
        <strain evidence="3">12</strain>
    </source>
</reference>
<dbReference type="Gene3D" id="3.40.630.30">
    <property type="match status" value="1"/>
</dbReference>
<evidence type="ECO:0000256" key="1">
    <source>
        <dbReference type="SAM" id="MobiDB-lite"/>
    </source>
</evidence>
<feature type="region of interest" description="Disordered" evidence="1">
    <location>
        <begin position="1"/>
        <end position="22"/>
    </location>
</feature>
<sequence>MLKRNNSFNSYTPKTLSEPSSLTRSKSFNVLPSYHELKLNINYNNPGLINGYIPTVKEVSITEGIAAANRIYQSILEDQWVSHIESINEMERETDKKRKKEMELKMAIELHKDRLETHEELWNMRCKTTYNYLIKLRRISDLNQRHGYSQKNNYFVCDINTVPIGIMLLNKDFDKKVLKEDKNNISLCCPIIHFIITHPGIQNCAYLLIEKAVNISYQMGYHGKVKLVIATKELSPKVYEKMGFIRVQEADNTIMLLNPNGNSAWSFLSNEDGYRFTKIRSIS</sequence>